<evidence type="ECO:0000313" key="6">
    <source>
        <dbReference type="Proteomes" id="UP000785679"/>
    </source>
</evidence>
<feature type="domain" description="AMP-dependent synthetase/ligase" evidence="4">
    <location>
        <begin position="57"/>
        <end position="482"/>
    </location>
</feature>
<dbReference type="OrthoDB" id="3633556at2759"/>
<dbReference type="Pfam" id="PF00501">
    <property type="entry name" value="AMP-binding"/>
    <property type="match status" value="1"/>
</dbReference>
<name>A0A8J8NU93_HALGN</name>
<protein>
    <recommendedName>
        <fullName evidence="4">AMP-dependent synthetase/ligase domain-containing protein</fullName>
    </recommendedName>
</protein>
<dbReference type="Proteomes" id="UP000785679">
    <property type="component" value="Unassembled WGS sequence"/>
</dbReference>
<comment type="caution">
    <text evidence="5">The sequence shown here is derived from an EMBL/GenBank/DDBJ whole genome shotgun (WGS) entry which is preliminary data.</text>
</comment>
<dbReference type="PANTHER" id="PTHR43272">
    <property type="entry name" value="LONG-CHAIN-FATTY-ACID--COA LIGASE"/>
    <property type="match status" value="1"/>
</dbReference>
<dbReference type="SUPFAM" id="SSF56801">
    <property type="entry name" value="Acetyl-CoA synthetase-like"/>
    <property type="match status" value="1"/>
</dbReference>
<evidence type="ECO:0000256" key="1">
    <source>
        <dbReference type="ARBA" id="ARBA00022598"/>
    </source>
</evidence>
<dbReference type="InterPro" id="IPR042099">
    <property type="entry name" value="ANL_N_sf"/>
</dbReference>
<dbReference type="InterPro" id="IPR020845">
    <property type="entry name" value="AMP-binding_CS"/>
</dbReference>
<gene>
    <name evidence="5" type="ORF">FGO68_gene1635</name>
</gene>
<evidence type="ECO:0000256" key="3">
    <source>
        <dbReference type="ARBA" id="ARBA00023098"/>
    </source>
</evidence>
<keyword evidence="1" id="KW-0436">Ligase</keyword>
<accession>A0A8J8NU93</accession>
<dbReference type="PROSITE" id="PS00455">
    <property type="entry name" value="AMP_BINDING"/>
    <property type="match status" value="1"/>
</dbReference>
<organism evidence="5 6">
    <name type="scientific">Halteria grandinella</name>
    <dbReference type="NCBI Taxonomy" id="5974"/>
    <lineage>
        <taxon>Eukaryota</taxon>
        <taxon>Sar</taxon>
        <taxon>Alveolata</taxon>
        <taxon>Ciliophora</taxon>
        <taxon>Intramacronucleata</taxon>
        <taxon>Spirotrichea</taxon>
        <taxon>Stichotrichia</taxon>
        <taxon>Sporadotrichida</taxon>
        <taxon>Halteriidae</taxon>
        <taxon>Halteria</taxon>
    </lineage>
</organism>
<dbReference type="PANTHER" id="PTHR43272:SF32">
    <property type="entry name" value="AMP-DEPENDENT SYNTHETASE_LIGASE DOMAIN-CONTAINING PROTEIN"/>
    <property type="match status" value="1"/>
</dbReference>
<dbReference type="InterPro" id="IPR000873">
    <property type="entry name" value="AMP-dep_synth/lig_dom"/>
</dbReference>
<dbReference type="Gene3D" id="3.40.50.12780">
    <property type="entry name" value="N-terminal domain of ligase-like"/>
    <property type="match status" value="1"/>
</dbReference>
<sequence length="675" mass="74682">MEEDRIALVSTKGYQSLVGAADGKNLYWTTDIDCELPIKIRQFGPGSEAPLTISDVFKRTVQLRGDKPAFYIERQGKVFSWTWNQYWKESESFAKSLQALGINERKSVNIMGHNSPEWVIAFIGGSMHNMIVSGVYPTNNAEACLYQAEHSEAEVIIVDSIEQLKKYQSILPKLPQVKVIAVYGLEKLPAEFKDKRFFAWRDFMALGKDVKNEVIAEKIKKQKPGQCACLIYTSGTTGNPKACMLSHDNLVWTVESANNQLIAAGEKFTEDERMVSYLPLSHIAGLLLDVMSHIFMGHKLYFAKPDALQGSLVQTLSWAKPTYFLAVPRVWEKMEEKLKEIGASKGALLQSISGWAKGHGAAHVAARQKGQQGTLCYSVANTLILSKIKAALGLDKCKGFLYGAAPIKATTVEYFASLDIPILGAYGMSETSAVVTINSNSKFDLKSVGFALQGIDLKIDNPDEKGNGEIIFRGRNIMMGYLKNEAATKETIDNQGYLHSGDLGKIDKNGFLFITGRIKELIITAGGENVAPLIIEDNFKEFCPPCSNIMVIGENQKFLCAFVTFKVEVDLSKGIPSNNLTNDAKSFFKSQLGVDVKTSDEAAANDKIAKFVELCFEKTNKKAVSRAAHVRKFKVLVTDFSLPGGELTPTLKLKRKVTEKKYQALVDEMYSEAKL</sequence>
<dbReference type="EMBL" id="RRYP01005625">
    <property type="protein sequence ID" value="TNV81871.1"/>
    <property type="molecule type" value="Genomic_DNA"/>
</dbReference>
<proteinExistence type="predicted"/>
<dbReference type="GO" id="GO:0004467">
    <property type="term" value="F:long-chain fatty acid-CoA ligase activity"/>
    <property type="evidence" value="ECO:0007669"/>
    <property type="project" value="TreeGrafter"/>
</dbReference>
<reference evidence="5" key="1">
    <citation type="submission" date="2019-06" db="EMBL/GenBank/DDBJ databases">
        <authorList>
            <person name="Zheng W."/>
        </authorList>
    </citation>
    <scope>NUCLEOTIDE SEQUENCE</scope>
    <source>
        <strain evidence="5">QDHG01</strain>
    </source>
</reference>
<keyword evidence="2" id="KW-0276">Fatty acid metabolism</keyword>
<evidence type="ECO:0000313" key="5">
    <source>
        <dbReference type="EMBL" id="TNV81871.1"/>
    </source>
</evidence>
<keyword evidence="6" id="KW-1185">Reference proteome</keyword>
<dbReference type="GO" id="GO:0005783">
    <property type="term" value="C:endoplasmic reticulum"/>
    <property type="evidence" value="ECO:0007669"/>
    <property type="project" value="TreeGrafter"/>
</dbReference>
<keyword evidence="3" id="KW-0443">Lipid metabolism</keyword>
<evidence type="ECO:0000259" key="4">
    <source>
        <dbReference type="Pfam" id="PF00501"/>
    </source>
</evidence>
<dbReference type="AlphaFoldDB" id="A0A8J8NU93"/>
<evidence type="ECO:0000256" key="2">
    <source>
        <dbReference type="ARBA" id="ARBA00022832"/>
    </source>
</evidence>
<dbReference type="GO" id="GO:0016020">
    <property type="term" value="C:membrane"/>
    <property type="evidence" value="ECO:0007669"/>
    <property type="project" value="TreeGrafter"/>
</dbReference>